<gene>
    <name evidence="2" type="ORF">A4X06_0g3294</name>
</gene>
<accession>A0A8X7MUV0</accession>
<proteinExistence type="predicted"/>
<keyword evidence="3" id="KW-1185">Reference proteome</keyword>
<name>A0A8X7MUV0_9BASI</name>
<protein>
    <submittedName>
        <fullName evidence="2">Uncharacterized protein</fullName>
    </submittedName>
</protein>
<comment type="caution">
    <text evidence="2">The sequence shown here is derived from an EMBL/GenBank/DDBJ whole genome shotgun (WGS) entry which is preliminary data.</text>
</comment>
<evidence type="ECO:0000313" key="2">
    <source>
        <dbReference type="EMBL" id="KAE8249309.1"/>
    </source>
</evidence>
<dbReference type="AlphaFoldDB" id="A0A8X7MUV0"/>
<reference evidence="2" key="1">
    <citation type="submission" date="2016-04" db="EMBL/GenBank/DDBJ databases">
        <authorList>
            <person name="Nguyen H.D."/>
            <person name="Samba Siva P."/>
            <person name="Cullis J."/>
            <person name="Levesque C.A."/>
            <person name="Hambleton S."/>
        </authorList>
    </citation>
    <scope>NUCLEOTIDE SEQUENCE</scope>
    <source>
        <strain evidence="2">DAOMC 236426</strain>
    </source>
</reference>
<dbReference type="Proteomes" id="UP000077684">
    <property type="component" value="Unassembled WGS sequence"/>
</dbReference>
<dbReference type="EMBL" id="LWDE02000291">
    <property type="protein sequence ID" value="KAE8249309.1"/>
    <property type="molecule type" value="Genomic_DNA"/>
</dbReference>
<organism evidence="2 3">
    <name type="scientific">Tilletia controversa</name>
    <name type="common">dwarf bunt fungus</name>
    <dbReference type="NCBI Taxonomy" id="13291"/>
    <lineage>
        <taxon>Eukaryota</taxon>
        <taxon>Fungi</taxon>
        <taxon>Dikarya</taxon>
        <taxon>Basidiomycota</taxon>
        <taxon>Ustilaginomycotina</taxon>
        <taxon>Exobasidiomycetes</taxon>
        <taxon>Tilletiales</taxon>
        <taxon>Tilletiaceae</taxon>
        <taxon>Tilletia</taxon>
    </lineage>
</organism>
<feature type="region of interest" description="Disordered" evidence="1">
    <location>
        <begin position="41"/>
        <end position="94"/>
    </location>
</feature>
<reference evidence="2" key="2">
    <citation type="journal article" date="2019" name="IMA Fungus">
        <title>Genome sequencing and comparison of five Tilletia species to identify candidate genes for the detection of regulated species infecting wheat.</title>
        <authorList>
            <person name="Nguyen H.D.T."/>
            <person name="Sultana T."/>
            <person name="Kesanakurti P."/>
            <person name="Hambleton S."/>
        </authorList>
    </citation>
    <scope>NUCLEOTIDE SEQUENCE</scope>
    <source>
        <strain evidence="2">DAOMC 236426</strain>
    </source>
</reference>
<evidence type="ECO:0000313" key="3">
    <source>
        <dbReference type="Proteomes" id="UP000077684"/>
    </source>
</evidence>
<feature type="compositionally biased region" description="Acidic residues" evidence="1">
    <location>
        <begin position="66"/>
        <end position="94"/>
    </location>
</feature>
<sequence>MVCWANAMHIPRNLHDHAEAQLQRNSSRFVKVARPPTELERAYAERETSSLRRTKVVRTPARLDGSETDGDSDGGDGSDDDEHSEEDEYSDEEDYDDYDSYFTLLYWIQGLDSSSSLTPKDAKGPSKPHWQLVSRKQDEIHEVLHAFRRAHRDTRMPADLRNQSVRRQVSRRLVCPTERSERDAFVRWAGERTPQRKSWPAECAMLTMSRDTVFRRFEKEWDELEKVDTRKFLVDGFEDSTKYDDADNIKTAGEWISRMGGNDDPKRGKLWELYSRQRIPPAHFLPTLNNAYVGGPIHLRLGKRKR</sequence>
<feature type="compositionally biased region" description="Basic and acidic residues" evidence="1">
    <location>
        <begin position="41"/>
        <end position="50"/>
    </location>
</feature>
<evidence type="ECO:0000256" key="1">
    <source>
        <dbReference type="SAM" id="MobiDB-lite"/>
    </source>
</evidence>